<dbReference type="Gene3D" id="2.40.10.10">
    <property type="entry name" value="Trypsin-like serine proteases"/>
    <property type="match status" value="2"/>
</dbReference>
<dbReference type="Gene3D" id="2.30.42.10">
    <property type="match status" value="1"/>
</dbReference>
<comment type="caution">
    <text evidence="5">The sequence shown here is derived from an EMBL/GenBank/DDBJ whole genome shotgun (WGS) entry which is preliminary data.</text>
</comment>
<dbReference type="SMART" id="SM00228">
    <property type="entry name" value="PDZ"/>
    <property type="match status" value="1"/>
</dbReference>
<dbReference type="PROSITE" id="PS51257">
    <property type="entry name" value="PROKAR_LIPOPROTEIN"/>
    <property type="match status" value="1"/>
</dbReference>
<comment type="similarity">
    <text evidence="1">Belongs to the peptidase S1C family.</text>
</comment>
<dbReference type="InterPro" id="IPR036034">
    <property type="entry name" value="PDZ_sf"/>
</dbReference>
<keyword evidence="2 5" id="KW-0645">Protease</keyword>
<dbReference type="SUPFAM" id="SSF50156">
    <property type="entry name" value="PDZ domain-like"/>
    <property type="match status" value="1"/>
</dbReference>
<dbReference type="GO" id="GO:0004252">
    <property type="term" value="F:serine-type endopeptidase activity"/>
    <property type="evidence" value="ECO:0007669"/>
    <property type="project" value="InterPro"/>
</dbReference>
<evidence type="ECO:0000313" key="5">
    <source>
        <dbReference type="EMBL" id="TYO95952.1"/>
    </source>
</evidence>
<proteinExistence type="inferred from homology"/>
<dbReference type="InterPro" id="IPR001478">
    <property type="entry name" value="PDZ"/>
</dbReference>
<dbReference type="AlphaFoldDB" id="A0A5S4ZV26"/>
<dbReference type="Pfam" id="PF13365">
    <property type="entry name" value="Trypsin_2"/>
    <property type="match status" value="1"/>
</dbReference>
<dbReference type="InterPro" id="IPR043504">
    <property type="entry name" value="Peptidase_S1_PA_chymotrypsin"/>
</dbReference>
<dbReference type="GO" id="GO:0006508">
    <property type="term" value="P:proteolysis"/>
    <property type="evidence" value="ECO:0007669"/>
    <property type="project" value="UniProtKB-KW"/>
</dbReference>
<feature type="domain" description="PDZ" evidence="4">
    <location>
        <begin position="290"/>
        <end position="369"/>
    </location>
</feature>
<dbReference type="SUPFAM" id="SSF50494">
    <property type="entry name" value="Trypsin-like serine proteases"/>
    <property type="match status" value="1"/>
</dbReference>
<dbReference type="PROSITE" id="PS50106">
    <property type="entry name" value="PDZ"/>
    <property type="match status" value="1"/>
</dbReference>
<accession>A0A5S4ZV26</accession>
<evidence type="ECO:0000256" key="3">
    <source>
        <dbReference type="ARBA" id="ARBA00022801"/>
    </source>
</evidence>
<dbReference type="Proteomes" id="UP000323166">
    <property type="component" value="Unassembled WGS sequence"/>
</dbReference>
<evidence type="ECO:0000259" key="4">
    <source>
        <dbReference type="PROSITE" id="PS50106"/>
    </source>
</evidence>
<dbReference type="InterPro" id="IPR051201">
    <property type="entry name" value="Chloro_Bact_Ser_Proteases"/>
</dbReference>
<dbReference type="Pfam" id="PF13180">
    <property type="entry name" value="PDZ_2"/>
    <property type="match status" value="1"/>
</dbReference>
<organism evidence="5 6">
    <name type="scientific">Desulfallas thermosapovorans DSM 6562</name>
    <dbReference type="NCBI Taxonomy" id="1121431"/>
    <lineage>
        <taxon>Bacteria</taxon>
        <taxon>Bacillati</taxon>
        <taxon>Bacillota</taxon>
        <taxon>Clostridia</taxon>
        <taxon>Eubacteriales</taxon>
        <taxon>Desulfallaceae</taxon>
        <taxon>Desulfallas</taxon>
    </lineage>
</organism>
<gene>
    <name evidence="5" type="ORF">LX24_01342</name>
</gene>
<reference evidence="5 6" key="1">
    <citation type="submission" date="2019-07" db="EMBL/GenBank/DDBJ databases">
        <title>Genomic Encyclopedia of Type Strains, Phase I: the one thousand microbial genomes (KMG-I) project.</title>
        <authorList>
            <person name="Kyrpides N."/>
        </authorList>
    </citation>
    <scope>NUCLEOTIDE SEQUENCE [LARGE SCALE GENOMIC DNA]</scope>
    <source>
        <strain evidence="5 6">DSM 6562</strain>
    </source>
</reference>
<name>A0A5S4ZV26_9FIRM</name>
<dbReference type="InterPro" id="IPR001940">
    <property type="entry name" value="Peptidase_S1C"/>
</dbReference>
<keyword evidence="3" id="KW-0378">Hydrolase</keyword>
<keyword evidence="6" id="KW-1185">Reference proteome</keyword>
<evidence type="ECO:0000256" key="1">
    <source>
        <dbReference type="ARBA" id="ARBA00010541"/>
    </source>
</evidence>
<dbReference type="PRINTS" id="PR00834">
    <property type="entry name" value="PROTEASES2C"/>
</dbReference>
<dbReference type="InterPro" id="IPR009003">
    <property type="entry name" value="Peptidase_S1_PA"/>
</dbReference>
<protein>
    <submittedName>
        <fullName evidence="5">Do/DeqQ family serine protease</fullName>
    </submittedName>
</protein>
<evidence type="ECO:0000256" key="2">
    <source>
        <dbReference type="ARBA" id="ARBA00022670"/>
    </source>
</evidence>
<dbReference type="EMBL" id="VNHM01000006">
    <property type="protein sequence ID" value="TYO95952.1"/>
    <property type="molecule type" value="Genomic_DNA"/>
</dbReference>
<dbReference type="RefSeq" id="WP_341473556.1">
    <property type="nucleotide sequence ID" value="NZ_VNHM01000006.1"/>
</dbReference>
<sequence length="386" mass="41142">MSVEFRRRLLFIGLAAFVAGVMFAGGCLLVNDGQGDGNGAKNILLGNKTNAEQVVPGVSAGTIAEIVKNAGPAVVKINVEKINRGTRNDPFWDDPFFRYFFGSSGPQPRTESGLGSGFIISPDGYVLTNEHVISGADRVMVEMQDNEKQYEAKLIGADYDLDLALLKIEAGKDLPHLELGDSGNIQVGNWVIAIGNPYGFDHTVTVGVISAKGRPVPVEGRYYKNLLQTDAAINPGNSGGPLLDLHGEVIGINTAVAQAQGIGFAIPTSTVNDVLGELMEKGKVIRPWLGIQMQDLTPELVDYFGLASDDGVVVVGVVPQSPAASAGLRQGDVILEINEKPVKNSEQLAEEIQNAGVGQKILLRVYREHSALYVTVQVGEKPANLQ</sequence>
<dbReference type="PANTHER" id="PTHR43343">
    <property type="entry name" value="PEPTIDASE S12"/>
    <property type="match status" value="1"/>
</dbReference>
<dbReference type="PANTHER" id="PTHR43343:SF3">
    <property type="entry name" value="PROTEASE DO-LIKE 8, CHLOROPLASTIC"/>
    <property type="match status" value="1"/>
</dbReference>
<evidence type="ECO:0000313" key="6">
    <source>
        <dbReference type="Proteomes" id="UP000323166"/>
    </source>
</evidence>